<protein>
    <submittedName>
        <fullName evidence="1">2601_t:CDS:1</fullName>
    </submittedName>
</protein>
<sequence>TRVHRSIQETNENVHKKFNSLVESQSVIVKQAEDKGEEHNEQRSQIDNGPDDIVVTGESAKKKSKTDEFFEDMRKRNIYVLCEPFRKLSQMDAEDRFEMIAKNTVEIELPEDIKEYLHCLLNGHIKNALSEVEKPLDGDARPLML</sequence>
<organism evidence="1 2">
    <name type="scientific">Acaulospora colombiana</name>
    <dbReference type="NCBI Taxonomy" id="27376"/>
    <lineage>
        <taxon>Eukaryota</taxon>
        <taxon>Fungi</taxon>
        <taxon>Fungi incertae sedis</taxon>
        <taxon>Mucoromycota</taxon>
        <taxon>Glomeromycotina</taxon>
        <taxon>Glomeromycetes</taxon>
        <taxon>Diversisporales</taxon>
        <taxon>Acaulosporaceae</taxon>
        <taxon>Acaulospora</taxon>
    </lineage>
</organism>
<keyword evidence="2" id="KW-1185">Reference proteome</keyword>
<evidence type="ECO:0000313" key="1">
    <source>
        <dbReference type="EMBL" id="CAG8472944.1"/>
    </source>
</evidence>
<evidence type="ECO:0000313" key="2">
    <source>
        <dbReference type="Proteomes" id="UP000789525"/>
    </source>
</evidence>
<name>A0ACA9KGS5_9GLOM</name>
<accession>A0ACA9KGS5</accession>
<proteinExistence type="predicted"/>
<dbReference type="EMBL" id="CAJVPT010001999">
    <property type="protein sequence ID" value="CAG8472944.1"/>
    <property type="molecule type" value="Genomic_DNA"/>
</dbReference>
<gene>
    <name evidence="1" type="ORF">ACOLOM_LOCUS1672</name>
</gene>
<feature type="non-terminal residue" evidence="1">
    <location>
        <position position="1"/>
    </location>
</feature>
<dbReference type="Proteomes" id="UP000789525">
    <property type="component" value="Unassembled WGS sequence"/>
</dbReference>
<comment type="caution">
    <text evidence="1">The sequence shown here is derived from an EMBL/GenBank/DDBJ whole genome shotgun (WGS) entry which is preliminary data.</text>
</comment>
<reference evidence="1" key="1">
    <citation type="submission" date="2021-06" db="EMBL/GenBank/DDBJ databases">
        <authorList>
            <person name="Kallberg Y."/>
            <person name="Tangrot J."/>
            <person name="Rosling A."/>
        </authorList>
    </citation>
    <scope>NUCLEOTIDE SEQUENCE</scope>
    <source>
        <strain evidence="1">CL356</strain>
    </source>
</reference>